<keyword evidence="4" id="KW-1185">Reference proteome</keyword>
<evidence type="ECO:0000256" key="2">
    <source>
        <dbReference type="SAM" id="Phobius"/>
    </source>
</evidence>
<sequence>MPADAQDGDERGQLMAGEKPEPAPRTGAQAVVADAMSRTGGHQKIEIDPARRPDVLFRKRKADGELVSSWWMIGAFVVVSGVAILLFRFIPGG</sequence>
<reference evidence="3 4" key="1">
    <citation type="submission" date="2023-03" db="EMBL/GenBank/DDBJ databases">
        <title>Genome sequence of Microbacterium sp. KACC 23027.</title>
        <authorList>
            <person name="Kim S."/>
            <person name="Heo J."/>
            <person name="Kwon S.-W."/>
        </authorList>
    </citation>
    <scope>NUCLEOTIDE SEQUENCE [LARGE SCALE GENOMIC DNA]</scope>
    <source>
        <strain evidence="3 4">KACC 23027</strain>
    </source>
</reference>
<protein>
    <submittedName>
        <fullName evidence="3">UDP-N-acetylmuramyl pentapeptide phosphotransferase</fullName>
    </submittedName>
</protein>
<feature type="region of interest" description="Disordered" evidence="1">
    <location>
        <begin position="1"/>
        <end position="31"/>
    </location>
</feature>
<dbReference type="EMBL" id="CP119108">
    <property type="protein sequence ID" value="WEG07576.1"/>
    <property type="molecule type" value="Genomic_DNA"/>
</dbReference>
<evidence type="ECO:0000313" key="4">
    <source>
        <dbReference type="Proteomes" id="UP001214553"/>
    </source>
</evidence>
<dbReference type="Proteomes" id="UP001214553">
    <property type="component" value="Chromosome"/>
</dbReference>
<proteinExistence type="predicted"/>
<evidence type="ECO:0000313" key="3">
    <source>
        <dbReference type="EMBL" id="WEG07576.1"/>
    </source>
</evidence>
<keyword evidence="2" id="KW-1133">Transmembrane helix</keyword>
<name>A0ABY8BXJ7_9MICO</name>
<keyword evidence="2" id="KW-0472">Membrane</keyword>
<keyword evidence="2" id="KW-0812">Transmembrane</keyword>
<dbReference type="RefSeq" id="WP_275276914.1">
    <property type="nucleotide sequence ID" value="NZ_CP119108.1"/>
</dbReference>
<feature type="transmembrane region" description="Helical" evidence="2">
    <location>
        <begin position="70"/>
        <end position="90"/>
    </location>
</feature>
<accession>A0ABY8BXJ7</accession>
<evidence type="ECO:0000256" key="1">
    <source>
        <dbReference type="SAM" id="MobiDB-lite"/>
    </source>
</evidence>
<gene>
    <name evidence="3" type="ORF">PU630_09915</name>
</gene>
<feature type="compositionally biased region" description="Basic and acidic residues" evidence="1">
    <location>
        <begin position="8"/>
        <end position="22"/>
    </location>
</feature>
<organism evidence="3 4">
    <name type="scientific">Microbacterium horticulturae</name>
    <dbReference type="NCBI Taxonomy" id="3028316"/>
    <lineage>
        <taxon>Bacteria</taxon>
        <taxon>Bacillati</taxon>
        <taxon>Actinomycetota</taxon>
        <taxon>Actinomycetes</taxon>
        <taxon>Micrococcales</taxon>
        <taxon>Microbacteriaceae</taxon>
        <taxon>Microbacterium</taxon>
    </lineage>
</organism>